<organism evidence="3 4">
    <name type="scientific">Corynebacterium sphenisci DSM 44792</name>
    <dbReference type="NCBI Taxonomy" id="1437874"/>
    <lineage>
        <taxon>Bacteria</taxon>
        <taxon>Bacillati</taxon>
        <taxon>Actinomycetota</taxon>
        <taxon>Actinomycetes</taxon>
        <taxon>Mycobacteriales</taxon>
        <taxon>Corynebacteriaceae</taxon>
        <taxon>Corynebacterium</taxon>
    </lineage>
</organism>
<feature type="region of interest" description="Disordered" evidence="1">
    <location>
        <begin position="34"/>
        <end position="75"/>
    </location>
</feature>
<evidence type="ECO:0000256" key="1">
    <source>
        <dbReference type="SAM" id="MobiDB-lite"/>
    </source>
</evidence>
<keyword evidence="2" id="KW-0812">Transmembrane</keyword>
<evidence type="ECO:0000256" key="2">
    <source>
        <dbReference type="SAM" id="Phobius"/>
    </source>
</evidence>
<sequence>MTAHNALGCALGAIAATGVAMLILLLAALTITGLPGRHTTPPAAPGRPPVATADCPPSPSADHGPGDTPCPTTTP</sequence>
<dbReference type="Proteomes" id="UP000185469">
    <property type="component" value="Chromosome"/>
</dbReference>
<evidence type="ECO:0000313" key="4">
    <source>
        <dbReference type="Proteomes" id="UP000185469"/>
    </source>
</evidence>
<evidence type="ECO:0000313" key="3">
    <source>
        <dbReference type="EMBL" id="APT90486.1"/>
    </source>
</evidence>
<dbReference type="STRING" id="1437874.CSPHI_04900"/>
<keyword evidence="2" id="KW-1133">Transmembrane helix</keyword>
<feature type="transmembrane region" description="Helical" evidence="2">
    <location>
        <begin position="7"/>
        <end position="31"/>
    </location>
</feature>
<proteinExistence type="predicted"/>
<reference evidence="3 4" key="1">
    <citation type="submission" date="2014-08" db="EMBL/GenBank/DDBJ databases">
        <title>Complete genome sequence of Corynebacterium sphenisci CECT 5990(T) (=DSM 44792(T)), isolated from healthy wild penguins.</title>
        <authorList>
            <person name="Ruckert C."/>
            <person name="Albersmeier A."/>
            <person name="Winkler A."/>
            <person name="Kalinowski J."/>
        </authorList>
    </citation>
    <scope>NUCLEOTIDE SEQUENCE [LARGE SCALE GENOMIC DNA]</scope>
    <source>
        <strain evidence="3 4">DSM 44792</strain>
    </source>
</reference>
<dbReference type="AlphaFoldDB" id="A0A1L7CX89"/>
<keyword evidence="2" id="KW-0472">Membrane</keyword>
<keyword evidence="4" id="KW-1185">Reference proteome</keyword>
<dbReference type="RefSeq" id="WP_075691737.1">
    <property type="nucleotide sequence ID" value="NZ_CP009248.1"/>
</dbReference>
<gene>
    <name evidence="3" type="ORF">CSPHI_04900</name>
</gene>
<accession>A0A1L7CX89</accession>
<dbReference type="EMBL" id="CP009248">
    <property type="protein sequence ID" value="APT90486.1"/>
    <property type="molecule type" value="Genomic_DNA"/>
</dbReference>
<protein>
    <submittedName>
        <fullName evidence="3">Uncharacterized protein</fullName>
    </submittedName>
</protein>
<dbReference type="KEGG" id="csph:CSPHI_04900"/>
<feature type="compositionally biased region" description="Low complexity" evidence="1">
    <location>
        <begin position="66"/>
        <end position="75"/>
    </location>
</feature>
<name>A0A1L7CX89_9CORY</name>